<dbReference type="Proteomes" id="UP000245910">
    <property type="component" value="Chromosome I"/>
</dbReference>
<proteinExistence type="predicted"/>
<accession>A0A2L2T9W4</accession>
<protein>
    <submittedName>
        <fullName evidence="1">Uncharacterized protein</fullName>
    </submittedName>
</protein>
<evidence type="ECO:0000313" key="1">
    <source>
        <dbReference type="EMBL" id="CEI64723.1"/>
    </source>
</evidence>
<dbReference type="AlphaFoldDB" id="A0A2L2T9W4"/>
<sequence length="114" mass="12869">MSVESLESRVESLGDVQRLKSLRKRGVSVSGAVPAFAGEAETETQRSRNCLLSLPSQGERLFPRNLESRSLCLNLDAPLSRVISCGVKVTAVRDVRYPLRRRRRPSFYWSHSNH</sequence>
<evidence type="ECO:0000313" key="2">
    <source>
        <dbReference type="Proteomes" id="UP000245910"/>
    </source>
</evidence>
<dbReference type="EMBL" id="LN649229">
    <property type="protein sequence ID" value="CEI64723.1"/>
    <property type="molecule type" value="Genomic_DNA"/>
</dbReference>
<keyword evidence="2" id="KW-1185">Reference proteome</keyword>
<name>A0A2L2T9W4_9HYPO</name>
<reference evidence="2" key="1">
    <citation type="submission" date="2014-10" db="EMBL/GenBank/DDBJ databases">
        <authorList>
            <person name="King R."/>
        </authorList>
    </citation>
    <scope>NUCLEOTIDE SEQUENCE [LARGE SCALE GENOMIC DNA]</scope>
    <source>
        <strain evidence="2">A3/5</strain>
    </source>
</reference>
<organism evidence="1 2">
    <name type="scientific">Fusarium venenatum</name>
    <dbReference type="NCBI Taxonomy" id="56646"/>
    <lineage>
        <taxon>Eukaryota</taxon>
        <taxon>Fungi</taxon>
        <taxon>Dikarya</taxon>
        <taxon>Ascomycota</taxon>
        <taxon>Pezizomycotina</taxon>
        <taxon>Sordariomycetes</taxon>
        <taxon>Hypocreomycetidae</taxon>
        <taxon>Hypocreales</taxon>
        <taxon>Nectriaceae</taxon>
        <taxon>Fusarium</taxon>
    </lineage>
</organism>